<keyword evidence="2" id="KW-1185">Reference proteome</keyword>
<evidence type="ECO:0000313" key="2">
    <source>
        <dbReference type="Proteomes" id="UP001148629"/>
    </source>
</evidence>
<sequence length="461" mass="51243">MLNLLNENPCSEGILEIDGLLAGLSYLEKVPLVTDEHARLLFPTTEDHLEHPLQRLDWSSIQDVQLRMLNYWQRLVELPPTIQSPRIMSLFRTYTNPTRLQEAGVFAFRNTLTGLTPNSLEDIFALCSLSYVMSCSMIDEGKFTRHNILAGINVWQNALQNNEDRQTFGFLAEICWPEDPGETTTIAPHGNGAPHPLPHSGPTSESFYALDFSSWSNEEGLFGMTGNTGYGCLPQNIFDSFPSTVTGLVDPFLEIPEDFPQLANTSAGTNHAEETNMMGAEGGQITIDSDDVQKTAVITNIRRFLDKCNTLMRLLSGGGVTAKGLQSTLTFNQQRFELKNHIKNAYLWLLRDEKPFTGGISAAILSVAERFVDLGYLQSIDEVKTYLMNVGREILPSGAPQFEFCQSLLKFPREAESSTSSPDPKPQEKRTRCPSATQSLDKAGRKQSVLNSSTHYSYGQG</sequence>
<comment type="caution">
    <text evidence="1">The sequence shown here is derived from an EMBL/GenBank/DDBJ whole genome shotgun (WGS) entry which is preliminary data.</text>
</comment>
<proteinExistence type="predicted"/>
<protein>
    <submittedName>
        <fullName evidence="1">Uncharacterized protein</fullName>
    </submittedName>
</protein>
<name>A0ACC1RQP5_9HYPO</name>
<organism evidence="1 2">
    <name type="scientific">Fusarium decemcellulare</name>
    <dbReference type="NCBI Taxonomy" id="57161"/>
    <lineage>
        <taxon>Eukaryota</taxon>
        <taxon>Fungi</taxon>
        <taxon>Dikarya</taxon>
        <taxon>Ascomycota</taxon>
        <taxon>Pezizomycotina</taxon>
        <taxon>Sordariomycetes</taxon>
        <taxon>Hypocreomycetidae</taxon>
        <taxon>Hypocreales</taxon>
        <taxon>Nectriaceae</taxon>
        <taxon>Fusarium</taxon>
        <taxon>Fusarium decemcellulare species complex</taxon>
    </lineage>
</organism>
<dbReference type="Proteomes" id="UP001148629">
    <property type="component" value="Unassembled WGS sequence"/>
</dbReference>
<evidence type="ECO:0000313" key="1">
    <source>
        <dbReference type="EMBL" id="KAJ3524360.1"/>
    </source>
</evidence>
<dbReference type="EMBL" id="JANRMS010002093">
    <property type="protein sequence ID" value="KAJ3524360.1"/>
    <property type="molecule type" value="Genomic_DNA"/>
</dbReference>
<accession>A0ACC1RQP5</accession>
<reference evidence="1" key="1">
    <citation type="submission" date="2022-08" db="EMBL/GenBank/DDBJ databases">
        <title>Genome Sequence of Fusarium decemcellulare.</title>
        <authorList>
            <person name="Buettner E."/>
        </authorList>
    </citation>
    <scope>NUCLEOTIDE SEQUENCE</scope>
    <source>
        <strain evidence="1">Babe19</strain>
    </source>
</reference>
<gene>
    <name evidence="1" type="ORF">NM208_g12088</name>
</gene>